<dbReference type="EMBL" id="LVZK01000001">
    <property type="protein sequence ID" value="OAP85944.1"/>
    <property type="molecule type" value="Genomic_DNA"/>
</dbReference>
<dbReference type="Proteomes" id="UP000078368">
    <property type="component" value="Unassembled WGS sequence"/>
</dbReference>
<dbReference type="AlphaFoldDB" id="A0A179B4I6"/>
<proteinExistence type="predicted"/>
<organism evidence="2 3">
    <name type="scientific">Peptidiphaga gingivicola</name>
    <dbReference type="NCBI Taxonomy" id="2741497"/>
    <lineage>
        <taxon>Bacteria</taxon>
        <taxon>Bacillati</taxon>
        <taxon>Actinomycetota</taxon>
        <taxon>Actinomycetes</taxon>
        <taxon>Actinomycetales</taxon>
        <taxon>Actinomycetaceae</taxon>
        <taxon>Peptidiphaga</taxon>
    </lineage>
</organism>
<keyword evidence="3" id="KW-1185">Reference proteome</keyword>
<dbReference type="InterPro" id="IPR010427">
    <property type="entry name" value="DUF1023"/>
</dbReference>
<evidence type="ECO:0000313" key="2">
    <source>
        <dbReference type="EMBL" id="OAP85944.1"/>
    </source>
</evidence>
<reference evidence="2 3" key="1">
    <citation type="submission" date="2016-04" db="EMBL/GenBank/DDBJ databases">
        <title>Peptidophaga gingivicola gen. nov., sp. nov., isolated from human subgingival plaque.</title>
        <authorList>
            <person name="Beall C.J."/>
            <person name="Mokrzan E.M."/>
            <person name="Griffen A.L."/>
            <person name="Leys E.J."/>
        </authorList>
    </citation>
    <scope>NUCLEOTIDE SEQUENCE [LARGE SCALE GENOMIC DNA]</scope>
    <source>
        <strain evidence="2 3">BA112</strain>
    </source>
</reference>
<gene>
    <name evidence="2" type="ORF">A4H34_01780</name>
</gene>
<dbReference type="STRING" id="1823756.A4H34_01780"/>
<dbReference type="Pfam" id="PF06259">
    <property type="entry name" value="Abhydrolase_8"/>
    <property type="match status" value="1"/>
</dbReference>
<sequence>MVTFQDVLTWKSGGLRAFRSVLAKDARDLEQVHDESQRLFTDKFLGACAEAEARTRRALVDDVGDVYKQLERAAHDFLAAAEAVDEVAGKAKDLKRRADADGCNISDEGRVFIPDDRVPEEKVNETLEGELIMREADAILNALGLAYKVVEDLLERAKEASKAILSHGVAKPDPSWNVEEVNDWWTSLSPEEQQQIEVMHPDWVGNLGGVPFAVRDRANRRRIDPMLSELNARIAKAQSNLAYMEEHGSSSIEGTSWDEEKQKLRILKEKHRDLLSVKRKFGGAPDGTHSLVSLDAFKGDHLWAAVGSGDIDNADHVAVHTPGMTATVESHLMGKGKGWGSGVSGVDNVLAQGEDILDRKGRNEQVAGITVLNYDAPRWGEIGTPNHSVAGNHQVEVGGKSGADMLYAVQATHSGDPHLVASGHSYGSSATGWALQHSTVADDAMFSGSPGVTTMNNRDLNMLPDHTGLGEAAWDGVADLGRFGGDPSYSKEFTHWSCDDWTAPDGTEYKYSEGHSEYMNKGYTSTYNQASILIGDGVAVKDD</sequence>
<name>A0A179B4I6_9ACTO</name>
<feature type="domain" description="DUF1023" evidence="1">
    <location>
        <begin position="302"/>
        <end position="483"/>
    </location>
</feature>
<evidence type="ECO:0000313" key="3">
    <source>
        <dbReference type="Proteomes" id="UP000078368"/>
    </source>
</evidence>
<comment type="caution">
    <text evidence="2">The sequence shown here is derived from an EMBL/GenBank/DDBJ whole genome shotgun (WGS) entry which is preliminary data.</text>
</comment>
<protein>
    <recommendedName>
        <fullName evidence="1">DUF1023 domain-containing protein</fullName>
    </recommendedName>
</protein>
<accession>A0A179B4I6</accession>
<dbReference type="RefSeq" id="WP_064230874.1">
    <property type="nucleotide sequence ID" value="NZ_LVZK01000001.1"/>
</dbReference>
<evidence type="ECO:0000259" key="1">
    <source>
        <dbReference type="Pfam" id="PF06259"/>
    </source>
</evidence>